<dbReference type="EMBL" id="PYGJ01000011">
    <property type="protein sequence ID" value="PSL18380.1"/>
    <property type="molecule type" value="Genomic_DNA"/>
</dbReference>
<accession>A0A2P8F9J0</accession>
<dbReference type="SUPFAM" id="SSF52540">
    <property type="entry name" value="P-loop containing nucleoside triphosphate hydrolases"/>
    <property type="match status" value="1"/>
</dbReference>
<dbReference type="GO" id="GO:0016301">
    <property type="term" value="F:kinase activity"/>
    <property type="evidence" value="ECO:0007669"/>
    <property type="project" value="UniProtKB-KW"/>
</dbReference>
<evidence type="ECO:0000313" key="1">
    <source>
        <dbReference type="EMBL" id="PSL18380.1"/>
    </source>
</evidence>
<dbReference type="Proteomes" id="UP000240418">
    <property type="component" value="Unassembled WGS sequence"/>
</dbReference>
<comment type="caution">
    <text evidence="1">The sequence shown here is derived from an EMBL/GenBank/DDBJ whole genome shotgun (WGS) entry which is preliminary data.</text>
</comment>
<proteinExistence type="predicted"/>
<sequence length="179" mass="20473">MKTALIVTGLPASGKTTVARKISRSLSWPLLDKDDFLEALYDRHGVSDWAARKRLSRQSDVLFQHAACKLDHVVLVSHWRPSPDDPSGTPTEWLHHSFDHIAELHCSCTAKTAADRFLTRKRHPGHMDADRPSDLLFLQFERLETLYPLFPRNSFTIDTETTLYQTQLLAQVRALLTNR</sequence>
<keyword evidence="2" id="KW-1185">Reference proteome</keyword>
<gene>
    <name evidence="1" type="ORF">CLV88_111126</name>
</gene>
<dbReference type="InterPro" id="IPR027417">
    <property type="entry name" value="P-loop_NTPase"/>
</dbReference>
<dbReference type="AlphaFoldDB" id="A0A2P8F9J0"/>
<dbReference type="Pfam" id="PF13671">
    <property type="entry name" value="AAA_33"/>
    <property type="match status" value="1"/>
</dbReference>
<reference evidence="1 2" key="1">
    <citation type="submission" date="2018-03" db="EMBL/GenBank/DDBJ databases">
        <title>Genomic Encyclopedia of Archaeal and Bacterial Type Strains, Phase II (KMG-II): from individual species to whole genera.</title>
        <authorList>
            <person name="Goeker M."/>
        </authorList>
    </citation>
    <scope>NUCLEOTIDE SEQUENCE [LARGE SCALE GENOMIC DNA]</scope>
    <source>
        <strain evidence="1 2">DSM 100673</strain>
    </source>
</reference>
<protein>
    <submittedName>
        <fullName evidence="1">Gluconate kinase</fullName>
    </submittedName>
</protein>
<keyword evidence="1" id="KW-0808">Transferase</keyword>
<organism evidence="1 2">
    <name type="scientific">Shimia abyssi</name>
    <dbReference type="NCBI Taxonomy" id="1662395"/>
    <lineage>
        <taxon>Bacteria</taxon>
        <taxon>Pseudomonadati</taxon>
        <taxon>Pseudomonadota</taxon>
        <taxon>Alphaproteobacteria</taxon>
        <taxon>Rhodobacterales</taxon>
        <taxon>Roseobacteraceae</taxon>
    </lineage>
</organism>
<evidence type="ECO:0000313" key="2">
    <source>
        <dbReference type="Proteomes" id="UP000240418"/>
    </source>
</evidence>
<keyword evidence="1" id="KW-0418">Kinase</keyword>
<dbReference type="Gene3D" id="3.40.50.300">
    <property type="entry name" value="P-loop containing nucleotide triphosphate hydrolases"/>
    <property type="match status" value="1"/>
</dbReference>
<dbReference type="OrthoDB" id="9810372at2"/>
<name>A0A2P8F9J0_9RHOB</name>
<dbReference type="RefSeq" id="WP_106609394.1">
    <property type="nucleotide sequence ID" value="NZ_PYGJ01000011.1"/>
</dbReference>